<dbReference type="EC" id="1.2.1.84" evidence="10"/>
<evidence type="ECO:0000313" key="14">
    <source>
        <dbReference type="RefSeq" id="XP_015524827.1"/>
    </source>
</evidence>
<comment type="subcellular location">
    <subcellularLocation>
        <location evidence="1">Membrane</location>
        <topology evidence="1">Multi-pass membrane protein</topology>
    </subcellularLocation>
</comment>
<dbReference type="GO" id="GO:0102965">
    <property type="term" value="F:alcohol-forming long-chain fatty acyl-CoA reductase activity"/>
    <property type="evidence" value="ECO:0007669"/>
    <property type="project" value="UniProtKB-EC"/>
</dbReference>
<evidence type="ECO:0000256" key="9">
    <source>
        <dbReference type="ARBA" id="ARBA00052530"/>
    </source>
</evidence>
<dbReference type="RefSeq" id="XP_015524828.1">
    <property type="nucleotide sequence ID" value="XM_015669342.1"/>
</dbReference>
<evidence type="ECO:0000256" key="10">
    <source>
        <dbReference type="RuleBase" id="RU363097"/>
    </source>
</evidence>
<organism evidence="13 15">
    <name type="scientific">Neodiprion lecontei</name>
    <name type="common">Redheaded pine sawfly</name>
    <dbReference type="NCBI Taxonomy" id="441921"/>
    <lineage>
        <taxon>Eukaryota</taxon>
        <taxon>Metazoa</taxon>
        <taxon>Ecdysozoa</taxon>
        <taxon>Arthropoda</taxon>
        <taxon>Hexapoda</taxon>
        <taxon>Insecta</taxon>
        <taxon>Pterygota</taxon>
        <taxon>Neoptera</taxon>
        <taxon>Endopterygota</taxon>
        <taxon>Hymenoptera</taxon>
        <taxon>Tenthredinoidea</taxon>
        <taxon>Diprionidae</taxon>
        <taxon>Diprioninae</taxon>
        <taxon>Neodiprion</taxon>
    </lineage>
</organism>
<comment type="function">
    <text evidence="10">Catalyzes the reduction of fatty acyl-CoA to fatty alcohols.</text>
</comment>
<evidence type="ECO:0000256" key="4">
    <source>
        <dbReference type="ARBA" id="ARBA00022692"/>
    </source>
</evidence>
<dbReference type="InterPro" id="IPR033640">
    <property type="entry name" value="FAR_C"/>
</dbReference>
<evidence type="ECO:0000256" key="5">
    <source>
        <dbReference type="ARBA" id="ARBA00022857"/>
    </source>
</evidence>
<keyword evidence="8 10" id="KW-0472">Membrane</keyword>
<dbReference type="CDD" id="cd09071">
    <property type="entry name" value="FAR_C"/>
    <property type="match status" value="1"/>
</dbReference>
<dbReference type="Proteomes" id="UP000829291">
    <property type="component" value="Chromosome 4"/>
</dbReference>
<keyword evidence="7 10" id="KW-0443">Lipid metabolism</keyword>
<dbReference type="RefSeq" id="XP_015524827.1">
    <property type="nucleotide sequence ID" value="XM_015669341.1"/>
</dbReference>
<comment type="catalytic activity">
    <reaction evidence="9 10">
        <text>a long-chain fatty acyl-CoA + 2 NADPH + 2 H(+) = a long-chain primary fatty alcohol + 2 NADP(+) + CoA</text>
        <dbReference type="Rhea" id="RHEA:52716"/>
        <dbReference type="ChEBI" id="CHEBI:15378"/>
        <dbReference type="ChEBI" id="CHEBI:57287"/>
        <dbReference type="ChEBI" id="CHEBI:57783"/>
        <dbReference type="ChEBI" id="CHEBI:58349"/>
        <dbReference type="ChEBI" id="CHEBI:77396"/>
        <dbReference type="ChEBI" id="CHEBI:83139"/>
        <dbReference type="EC" id="1.2.1.84"/>
    </reaction>
</comment>
<evidence type="ECO:0000259" key="12">
    <source>
        <dbReference type="Pfam" id="PF07993"/>
    </source>
</evidence>
<gene>
    <name evidence="14 15 16 17" type="primary">LOC107228002</name>
</gene>
<dbReference type="KEGG" id="nlo:107228002"/>
<evidence type="ECO:0000256" key="1">
    <source>
        <dbReference type="ARBA" id="ARBA00004141"/>
    </source>
</evidence>
<dbReference type="GO" id="GO:0016020">
    <property type="term" value="C:membrane"/>
    <property type="evidence" value="ECO:0007669"/>
    <property type="project" value="UniProtKB-SubCell"/>
</dbReference>
<feature type="domain" description="Fatty acyl-CoA reductase C-terminal" evidence="11">
    <location>
        <begin position="364"/>
        <end position="455"/>
    </location>
</feature>
<dbReference type="SUPFAM" id="SSF51735">
    <property type="entry name" value="NAD(P)-binding Rossmann-fold domains"/>
    <property type="match status" value="1"/>
</dbReference>
<dbReference type="GO" id="GO:0035336">
    <property type="term" value="P:long-chain fatty-acyl-CoA metabolic process"/>
    <property type="evidence" value="ECO:0007669"/>
    <property type="project" value="TreeGrafter"/>
</dbReference>
<dbReference type="RefSeq" id="XP_046593063.1">
    <property type="nucleotide sequence ID" value="XM_046737107.1"/>
</dbReference>
<keyword evidence="13" id="KW-1185">Reference proteome</keyword>
<evidence type="ECO:0000259" key="11">
    <source>
        <dbReference type="Pfam" id="PF03015"/>
    </source>
</evidence>
<dbReference type="PANTHER" id="PTHR11011">
    <property type="entry name" value="MALE STERILITY PROTEIN 2-RELATED"/>
    <property type="match status" value="1"/>
</dbReference>
<keyword evidence="5 10" id="KW-0521">NADP</keyword>
<dbReference type="InterPro" id="IPR013120">
    <property type="entry name" value="FAR_NAD-bd"/>
</dbReference>
<comment type="similarity">
    <text evidence="2 10">Belongs to the fatty acyl-CoA reductase family.</text>
</comment>
<evidence type="ECO:0000313" key="16">
    <source>
        <dbReference type="RefSeq" id="XP_046593063.1"/>
    </source>
</evidence>
<dbReference type="CDD" id="cd05236">
    <property type="entry name" value="FAR-N_SDR_e"/>
    <property type="match status" value="1"/>
</dbReference>
<sequence length="502" mass="56562">MAAESEIARWYRGKTVFITGATGFMGKVLLEKLLRSCPEIGPIYILVREKKDVLSHERVENMLTSDLFNELRNFGIIHGDRVHAIPGDVSLPELGISPEDRRLLQDTVSVVFHVAATVRFDEHLRLAVAMNFEGTKAVLQLCQGMAQLAAIVHVSTAYSNCDLSVIEERVYPPPANPTKVLQYVAGLDDDALDFVTPRLIYGHPNTYTFTKALAEDIVAKHSTVLPIVIVRPSIVAASWKEPRPGWVDNFNGPTALVVGAGKGLLTSIYGRKHVIVDMIPVDVCINLFIAAAWEMGTRKSSKLVPDIRVYNCVSGPFNPLTWNDFITHMTPCGTNYAMSDTILPPDIVMTSSRIRHAFRTFFYQSIVAHVGDFIIRSSGGKPKLKHYQQKLNHMVSLLEFFTTHEWEFKANNVKQLNDRLNSADQEIFGFDISKINWKDYVVSYYIGIKKNVLREEDDAIPAAQKRIAAFKFVGNTFKVGLMLSISMYLLRYYNLSKFRKIR</sequence>
<name>A0A6J0CDM7_NEOLC</name>
<proteinExistence type="inferred from homology"/>
<dbReference type="AlphaFoldDB" id="A0A6J0CDM7"/>
<protein>
    <recommendedName>
        <fullName evidence="10">Fatty acyl-CoA reductase</fullName>
        <ecNumber evidence="10">1.2.1.84</ecNumber>
    </recommendedName>
</protein>
<dbReference type="FunFam" id="3.40.50.720:FF:000143">
    <property type="entry name" value="Fatty acyl-CoA reductase"/>
    <property type="match status" value="1"/>
</dbReference>
<dbReference type="OrthoDB" id="429813at2759"/>
<keyword evidence="3 10" id="KW-0444">Lipid biosynthesis</keyword>
<evidence type="ECO:0000256" key="8">
    <source>
        <dbReference type="ARBA" id="ARBA00023136"/>
    </source>
</evidence>
<dbReference type="InterPro" id="IPR026055">
    <property type="entry name" value="FAR"/>
</dbReference>
<dbReference type="PANTHER" id="PTHR11011:SF45">
    <property type="entry name" value="FATTY ACYL-COA REDUCTASE CG8306-RELATED"/>
    <property type="match status" value="1"/>
</dbReference>
<accession>A0A6J0CDM7</accession>
<keyword evidence="4 10" id="KW-0812">Transmembrane</keyword>
<evidence type="ECO:0000313" key="15">
    <source>
        <dbReference type="RefSeq" id="XP_015524828.1"/>
    </source>
</evidence>
<evidence type="ECO:0000256" key="3">
    <source>
        <dbReference type="ARBA" id="ARBA00022516"/>
    </source>
</evidence>
<feature type="transmembrane region" description="Helical" evidence="10">
    <location>
        <begin position="472"/>
        <end position="493"/>
    </location>
</feature>
<evidence type="ECO:0000313" key="13">
    <source>
        <dbReference type="Proteomes" id="UP000829291"/>
    </source>
</evidence>
<dbReference type="GO" id="GO:0080019">
    <property type="term" value="F:alcohol-forming very long-chain fatty acyl-CoA reductase activity"/>
    <property type="evidence" value="ECO:0007669"/>
    <property type="project" value="InterPro"/>
</dbReference>
<evidence type="ECO:0000256" key="6">
    <source>
        <dbReference type="ARBA" id="ARBA00022989"/>
    </source>
</evidence>
<keyword evidence="10" id="KW-0560">Oxidoreductase</keyword>
<evidence type="ECO:0000256" key="7">
    <source>
        <dbReference type="ARBA" id="ARBA00023098"/>
    </source>
</evidence>
<feature type="domain" description="Thioester reductase (TE)" evidence="12">
    <location>
        <begin position="18"/>
        <end position="287"/>
    </location>
</feature>
<dbReference type="Pfam" id="PF07993">
    <property type="entry name" value="NAD_binding_4"/>
    <property type="match status" value="1"/>
</dbReference>
<dbReference type="InterPro" id="IPR036291">
    <property type="entry name" value="NAD(P)-bd_dom_sf"/>
</dbReference>
<keyword evidence="6 10" id="KW-1133">Transmembrane helix</keyword>
<dbReference type="Pfam" id="PF03015">
    <property type="entry name" value="Sterile"/>
    <property type="match status" value="1"/>
</dbReference>
<dbReference type="GO" id="GO:0005777">
    <property type="term" value="C:peroxisome"/>
    <property type="evidence" value="ECO:0007669"/>
    <property type="project" value="TreeGrafter"/>
</dbReference>
<dbReference type="GeneID" id="107228002"/>
<dbReference type="RefSeq" id="XP_046593064.1">
    <property type="nucleotide sequence ID" value="XM_046737108.1"/>
</dbReference>
<reference evidence="14 15" key="1">
    <citation type="submission" date="2025-04" db="UniProtKB">
        <authorList>
            <consortium name="RefSeq"/>
        </authorList>
    </citation>
    <scope>IDENTIFICATION</scope>
    <source>
        <tissue evidence="16 17">Thorax and Abdomen</tissue>
        <tissue evidence="14 15">Whole body</tissue>
    </source>
</reference>
<evidence type="ECO:0000313" key="17">
    <source>
        <dbReference type="RefSeq" id="XP_046593064.1"/>
    </source>
</evidence>
<dbReference type="Gene3D" id="3.40.50.720">
    <property type="entry name" value="NAD(P)-binding Rossmann-like Domain"/>
    <property type="match status" value="1"/>
</dbReference>
<evidence type="ECO:0000256" key="2">
    <source>
        <dbReference type="ARBA" id="ARBA00005928"/>
    </source>
</evidence>